<reference evidence="2 3" key="1">
    <citation type="journal article" date="2005" name="PLoS Biol.">
        <title>The genomes of Oryza sativa: a history of duplications.</title>
        <authorList>
            <person name="Yu J."/>
            <person name="Wang J."/>
            <person name="Lin W."/>
            <person name="Li S."/>
            <person name="Li H."/>
            <person name="Zhou J."/>
            <person name="Ni P."/>
            <person name="Dong W."/>
            <person name="Hu S."/>
            <person name="Zeng C."/>
            <person name="Zhang J."/>
            <person name="Zhang Y."/>
            <person name="Li R."/>
            <person name="Xu Z."/>
            <person name="Li S."/>
            <person name="Li X."/>
            <person name="Zheng H."/>
            <person name="Cong L."/>
            <person name="Lin L."/>
            <person name="Yin J."/>
            <person name="Geng J."/>
            <person name="Li G."/>
            <person name="Shi J."/>
            <person name="Liu J."/>
            <person name="Lv H."/>
            <person name="Li J."/>
            <person name="Wang J."/>
            <person name="Deng Y."/>
            <person name="Ran L."/>
            <person name="Shi X."/>
            <person name="Wang X."/>
            <person name="Wu Q."/>
            <person name="Li C."/>
            <person name="Ren X."/>
            <person name="Wang J."/>
            <person name="Wang X."/>
            <person name="Li D."/>
            <person name="Liu D."/>
            <person name="Zhang X."/>
            <person name="Ji Z."/>
            <person name="Zhao W."/>
            <person name="Sun Y."/>
            <person name="Zhang Z."/>
            <person name="Bao J."/>
            <person name="Han Y."/>
            <person name="Dong L."/>
            <person name="Ji J."/>
            <person name="Chen P."/>
            <person name="Wu S."/>
            <person name="Liu J."/>
            <person name="Xiao Y."/>
            <person name="Bu D."/>
            <person name="Tan J."/>
            <person name="Yang L."/>
            <person name="Ye C."/>
            <person name="Zhang J."/>
            <person name="Xu J."/>
            <person name="Zhou Y."/>
            <person name="Yu Y."/>
            <person name="Zhang B."/>
            <person name="Zhuang S."/>
            <person name="Wei H."/>
            <person name="Liu B."/>
            <person name="Lei M."/>
            <person name="Yu H."/>
            <person name="Li Y."/>
            <person name="Xu H."/>
            <person name="Wei S."/>
            <person name="He X."/>
            <person name="Fang L."/>
            <person name="Zhang Z."/>
            <person name="Zhang Y."/>
            <person name="Huang X."/>
            <person name="Su Z."/>
            <person name="Tong W."/>
            <person name="Li J."/>
            <person name="Tong Z."/>
            <person name="Li S."/>
            <person name="Ye J."/>
            <person name="Wang L."/>
            <person name="Fang L."/>
            <person name="Lei T."/>
            <person name="Chen C."/>
            <person name="Chen H."/>
            <person name="Xu Z."/>
            <person name="Li H."/>
            <person name="Huang H."/>
            <person name="Zhang F."/>
            <person name="Xu H."/>
            <person name="Li N."/>
            <person name="Zhao C."/>
            <person name="Li S."/>
            <person name="Dong L."/>
            <person name="Huang Y."/>
            <person name="Li L."/>
            <person name="Xi Y."/>
            <person name="Qi Q."/>
            <person name="Li W."/>
            <person name="Zhang B."/>
            <person name="Hu W."/>
            <person name="Zhang Y."/>
            <person name="Tian X."/>
            <person name="Jiao Y."/>
            <person name="Liang X."/>
            <person name="Jin J."/>
            <person name="Gao L."/>
            <person name="Zheng W."/>
            <person name="Hao B."/>
            <person name="Liu S."/>
            <person name="Wang W."/>
            <person name="Yuan L."/>
            <person name="Cao M."/>
            <person name="McDermott J."/>
            <person name="Samudrala R."/>
            <person name="Wang J."/>
            <person name="Wong G.K."/>
            <person name="Yang H."/>
        </authorList>
    </citation>
    <scope>NUCLEOTIDE SEQUENCE [LARGE SCALE GENOMIC DNA]</scope>
    <source>
        <strain evidence="3">cv. 93-11</strain>
    </source>
</reference>
<evidence type="ECO:0000313" key="3">
    <source>
        <dbReference type="Proteomes" id="UP000007015"/>
    </source>
</evidence>
<sequence>MPRGARRVGQRLRGEAPRRRRYQDAVECGSNAQESHHGKRERGGEDSVVAAAAALAHPGPGGGRLCLRFARVRGVGNRGVVAGGDWGRFFLRGGVRQRREVWIEEHDGVGSVGGRPRWCAPAAGRRGAREKRMSEAESLRGGEN</sequence>
<dbReference type="HOGENOM" id="CLU_1799640_0_0_1"/>
<dbReference type="Gramene" id="BGIOSGA002843-TA">
    <property type="protein sequence ID" value="BGIOSGA002843-PA"/>
    <property type="gene ID" value="BGIOSGA002843"/>
</dbReference>
<feature type="region of interest" description="Disordered" evidence="1">
    <location>
        <begin position="120"/>
        <end position="144"/>
    </location>
</feature>
<protein>
    <submittedName>
        <fullName evidence="2">Uncharacterized protein</fullName>
    </submittedName>
</protein>
<evidence type="ECO:0000256" key="1">
    <source>
        <dbReference type="SAM" id="MobiDB-lite"/>
    </source>
</evidence>
<accession>A2WL09</accession>
<dbReference type="EMBL" id="CM000126">
    <property type="protein sequence ID" value="EAY72655.1"/>
    <property type="molecule type" value="Genomic_DNA"/>
</dbReference>
<feature type="region of interest" description="Disordered" evidence="1">
    <location>
        <begin position="1"/>
        <end position="46"/>
    </location>
</feature>
<organism evidence="2 3">
    <name type="scientific">Oryza sativa subsp. indica</name>
    <name type="common">Rice</name>
    <dbReference type="NCBI Taxonomy" id="39946"/>
    <lineage>
        <taxon>Eukaryota</taxon>
        <taxon>Viridiplantae</taxon>
        <taxon>Streptophyta</taxon>
        <taxon>Embryophyta</taxon>
        <taxon>Tracheophyta</taxon>
        <taxon>Spermatophyta</taxon>
        <taxon>Magnoliopsida</taxon>
        <taxon>Liliopsida</taxon>
        <taxon>Poales</taxon>
        <taxon>Poaceae</taxon>
        <taxon>BOP clade</taxon>
        <taxon>Oryzoideae</taxon>
        <taxon>Oryzeae</taxon>
        <taxon>Oryzinae</taxon>
        <taxon>Oryza</taxon>
        <taxon>Oryza sativa</taxon>
    </lineage>
</organism>
<dbReference type="AlphaFoldDB" id="A2WL09"/>
<name>A2WL09_ORYSI</name>
<feature type="compositionally biased region" description="Basic and acidic residues" evidence="1">
    <location>
        <begin position="130"/>
        <end position="144"/>
    </location>
</feature>
<dbReference type="Proteomes" id="UP000007015">
    <property type="component" value="Chromosome 1"/>
</dbReference>
<keyword evidence="3" id="KW-1185">Reference proteome</keyword>
<gene>
    <name evidence="2" type="ORF">OsI_00521</name>
</gene>
<proteinExistence type="predicted"/>
<feature type="compositionally biased region" description="Basic residues" evidence="1">
    <location>
        <begin position="1"/>
        <end position="10"/>
    </location>
</feature>
<evidence type="ECO:0000313" key="2">
    <source>
        <dbReference type="EMBL" id="EAY72655.1"/>
    </source>
</evidence>